<dbReference type="AlphaFoldDB" id="A0A3G3IGP8"/>
<organism evidence="1 2">
    <name type="scientific">Methanomethylophilus alvi</name>
    <dbReference type="NCBI Taxonomy" id="1291540"/>
    <lineage>
        <taxon>Archaea</taxon>
        <taxon>Methanobacteriati</taxon>
        <taxon>Thermoplasmatota</taxon>
        <taxon>Thermoplasmata</taxon>
        <taxon>Methanomassiliicoccales</taxon>
        <taxon>Methanomethylophilaceae</taxon>
        <taxon>Methanomethylophilus</taxon>
    </lineage>
</organism>
<reference evidence="1 2" key="1">
    <citation type="submission" date="2016-10" db="EMBL/GenBank/DDBJ databases">
        <title>Complete genome of the TMA-utilizing, human hosted archaeon Methanomethylophilus alvus Gen. nov, sp. nov., strain Mx-05, derived from a pure culture.</title>
        <authorList>
            <person name="Brugere J.-F."/>
            <person name="Ben Hania W."/>
            <person name="Chaudhary P.P."/>
            <person name="Gaci N."/>
            <person name="Borrel G."/>
            <person name="Cao Van Tuat L."/>
            <person name="Fardeau M.-L."/>
            <person name="Harris H.M.B."/>
            <person name="O'Toole P.W."/>
            <person name="Ollivier B."/>
        </authorList>
    </citation>
    <scope>NUCLEOTIDE SEQUENCE [LARGE SCALE GENOMIC DNA]</scope>
    <source>
        <strain evidence="1 2">Mx-05</strain>
    </source>
</reference>
<sequence>MKIVQAVFLLEDACLYAYGHLVASQGVPGPVDGPLTRLFLEGLRRDLAGHVHRGYPDVAEYPLHDGTDGLYLDVVEGTYCDILGRGGTVAGVSALEYRTCAYLGTVLRHDQGDDAELQRLHPS</sequence>
<proteinExistence type="predicted"/>
<dbReference type="EMBL" id="CP017686">
    <property type="protein sequence ID" value="AYQ54941.1"/>
    <property type="molecule type" value="Genomic_DNA"/>
</dbReference>
<accession>A0A3G3IGP8</accession>
<evidence type="ECO:0000313" key="2">
    <source>
        <dbReference type="Proteomes" id="UP000273278"/>
    </source>
</evidence>
<dbReference type="Proteomes" id="UP000273278">
    <property type="component" value="Chromosome"/>
</dbReference>
<protein>
    <submittedName>
        <fullName evidence="1">Uncharacterized protein</fullName>
    </submittedName>
</protein>
<name>A0A3G3IGP8_9ARCH</name>
<evidence type="ECO:0000313" key="1">
    <source>
        <dbReference type="EMBL" id="AYQ54941.1"/>
    </source>
</evidence>
<gene>
    <name evidence="1" type="ORF">BKD89_03860</name>
</gene>